<evidence type="ECO:0000313" key="4">
    <source>
        <dbReference type="Proteomes" id="UP000250222"/>
    </source>
</evidence>
<gene>
    <name evidence="3" type="ORF">SAMN05216184_10486</name>
</gene>
<dbReference type="RefSeq" id="WP_110852017.1">
    <property type="nucleotide sequence ID" value="NZ_QKLZ01000004.1"/>
</dbReference>
<feature type="transmembrane region" description="Helical" evidence="2">
    <location>
        <begin position="96"/>
        <end position="115"/>
    </location>
</feature>
<name>A0A2Y9ACP9_9MICO</name>
<evidence type="ECO:0000256" key="1">
    <source>
        <dbReference type="SAM" id="MobiDB-lite"/>
    </source>
</evidence>
<dbReference type="OrthoDB" id="9992001at2"/>
<evidence type="ECO:0000256" key="2">
    <source>
        <dbReference type="SAM" id="Phobius"/>
    </source>
</evidence>
<accession>A0A2Y9ACP9</accession>
<protein>
    <submittedName>
        <fullName evidence="3">Uncharacterized protein</fullName>
    </submittedName>
</protein>
<organism evidence="3 4">
    <name type="scientific">Georgenia satyanarayanai</name>
    <dbReference type="NCBI Taxonomy" id="860221"/>
    <lineage>
        <taxon>Bacteria</taxon>
        <taxon>Bacillati</taxon>
        <taxon>Actinomycetota</taxon>
        <taxon>Actinomycetes</taxon>
        <taxon>Micrococcales</taxon>
        <taxon>Bogoriellaceae</taxon>
        <taxon>Georgenia</taxon>
    </lineage>
</organism>
<keyword evidence="2" id="KW-1133">Transmembrane helix</keyword>
<reference evidence="3 4" key="1">
    <citation type="submission" date="2016-10" db="EMBL/GenBank/DDBJ databases">
        <authorList>
            <person name="Cai Z."/>
        </authorList>
    </citation>
    <scope>NUCLEOTIDE SEQUENCE [LARGE SCALE GENOMIC DNA]</scope>
    <source>
        <strain evidence="3 4">CGMCC 1.10826</strain>
    </source>
</reference>
<evidence type="ECO:0000313" key="3">
    <source>
        <dbReference type="EMBL" id="SSA40349.1"/>
    </source>
</evidence>
<keyword evidence="2" id="KW-0472">Membrane</keyword>
<feature type="transmembrane region" description="Helical" evidence="2">
    <location>
        <begin position="44"/>
        <end position="61"/>
    </location>
</feature>
<dbReference type="Proteomes" id="UP000250222">
    <property type="component" value="Unassembled WGS sequence"/>
</dbReference>
<proteinExistence type="predicted"/>
<keyword evidence="4" id="KW-1185">Reference proteome</keyword>
<dbReference type="EMBL" id="UETB01000004">
    <property type="protein sequence ID" value="SSA40349.1"/>
    <property type="molecule type" value="Genomic_DNA"/>
</dbReference>
<keyword evidence="2" id="KW-0812">Transmembrane</keyword>
<sequence length="170" mass="17691">MTTTPFEPVELPSRYSKAIVATLVAVVTVLSAALTDTVVDSVELANVGLAFLTAVAVYWVPNAPEGWRQYAKAVVAVLGTALQALVPFLVEGHVAPAQWLLVLLAGIGALAVGVVPNTQPVPATRNTDGSFSVTNLRVDHGGHGIYYGGSSTSASIVRPDDDDGYPPHTD</sequence>
<feature type="transmembrane region" description="Helical" evidence="2">
    <location>
        <begin position="73"/>
        <end position="90"/>
    </location>
</feature>
<feature type="transmembrane region" description="Helical" evidence="2">
    <location>
        <begin position="18"/>
        <end position="38"/>
    </location>
</feature>
<dbReference type="AlphaFoldDB" id="A0A2Y9ACP9"/>
<feature type="region of interest" description="Disordered" evidence="1">
    <location>
        <begin position="151"/>
        <end position="170"/>
    </location>
</feature>